<feature type="region of interest" description="Disordered" evidence="1">
    <location>
        <begin position="64"/>
        <end position="83"/>
    </location>
</feature>
<feature type="region of interest" description="Disordered" evidence="1">
    <location>
        <begin position="1"/>
        <end position="40"/>
    </location>
</feature>
<sequence>MERKNLFPQPEEPHVEGKKSSAPTSMDDVTNTKDYDSPLRDLLYPPYLEEAKSKDDIYSIFYKGQNGPAQAGTADGKPQWTPPKSRIVYTKDGKQSIQYDSVDTSCFGSSVNYGGRDYYGTPGPKQSTESNDYKVDKKDPSTDSHGDWFILLLSKLGGLSLVDKELEGEELELELELVCFAVAMLARLGMVMATAGLTPALRAVLDSMTAHRHLGLRPMLRTCAQQVAGTAAFGFCVAAAHGPSLSATWSTGTRPHSPAPRAVSTPAASTTTITRRNQIALLSISRSSFSASYRTSIVCDSAPWRCDDTSRSLNGGEYLCSAGARSVARSHHWLLENSSGVKASKWRTH</sequence>
<evidence type="ECO:0000313" key="3">
    <source>
        <dbReference type="Proteomes" id="UP000032180"/>
    </source>
</evidence>
<dbReference type="STRING" id="77586.A0A0D9V7T0"/>
<accession>A0A0D9V7T0</accession>
<feature type="region of interest" description="Disordered" evidence="1">
    <location>
        <begin position="249"/>
        <end position="269"/>
    </location>
</feature>
<reference evidence="2 3" key="1">
    <citation type="submission" date="2012-08" db="EMBL/GenBank/DDBJ databases">
        <title>Oryza genome evolution.</title>
        <authorList>
            <person name="Wing R.A."/>
        </authorList>
    </citation>
    <scope>NUCLEOTIDE SEQUENCE</scope>
</reference>
<dbReference type="Proteomes" id="UP000032180">
    <property type="component" value="Chromosome 1"/>
</dbReference>
<dbReference type="AlphaFoldDB" id="A0A0D9V7T0"/>
<feature type="compositionally biased region" description="Basic and acidic residues" evidence="1">
    <location>
        <begin position="30"/>
        <end position="39"/>
    </location>
</feature>
<evidence type="ECO:0000256" key="1">
    <source>
        <dbReference type="SAM" id="MobiDB-lite"/>
    </source>
</evidence>
<evidence type="ECO:0000313" key="2">
    <source>
        <dbReference type="EnsemblPlants" id="LPERR01G32010.1"/>
    </source>
</evidence>
<dbReference type="HOGENOM" id="CLU_064599_0_0_1"/>
<protein>
    <submittedName>
        <fullName evidence="2">Uncharacterized protein</fullName>
    </submittedName>
</protein>
<feature type="region of interest" description="Disordered" evidence="1">
    <location>
        <begin position="117"/>
        <end position="142"/>
    </location>
</feature>
<dbReference type="eggNOG" id="ENOG502R3GA">
    <property type="taxonomic scope" value="Eukaryota"/>
</dbReference>
<keyword evidence="3" id="KW-1185">Reference proteome</keyword>
<reference evidence="2" key="3">
    <citation type="submission" date="2015-04" db="UniProtKB">
        <authorList>
            <consortium name="EnsemblPlants"/>
        </authorList>
    </citation>
    <scope>IDENTIFICATION</scope>
</reference>
<proteinExistence type="predicted"/>
<dbReference type="EnsemblPlants" id="LPERR01G32010.1">
    <property type="protein sequence ID" value="LPERR01G32010.1"/>
    <property type="gene ID" value="LPERR01G32010"/>
</dbReference>
<dbReference type="Gramene" id="LPERR01G32010.1">
    <property type="protein sequence ID" value="LPERR01G32010.1"/>
    <property type="gene ID" value="LPERR01G32010"/>
</dbReference>
<reference evidence="3" key="2">
    <citation type="submission" date="2013-12" db="EMBL/GenBank/DDBJ databases">
        <authorList>
            <person name="Yu Y."/>
            <person name="Lee S."/>
            <person name="de Baynast K."/>
            <person name="Wissotski M."/>
            <person name="Liu L."/>
            <person name="Talag J."/>
            <person name="Goicoechea J."/>
            <person name="Angelova A."/>
            <person name="Jetty R."/>
            <person name="Kudrna D."/>
            <person name="Golser W."/>
            <person name="Rivera L."/>
            <person name="Zhang J."/>
            <person name="Wing R."/>
        </authorList>
    </citation>
    <scope>NUCLEOTIDE SEQUENCE</scope>
</reference>
<feature type="compositionally biased region" description="Basic and acidic residues" evidence="1">
    <location>
        <begin position="131"/>
        <end position="142"/>
    </location>
</feature>
<organism evidence="2 3">
    <name type="scientific">Leersia perrieri</name>
    <dbReference type="NCBI Taxonomy" id="77586"/>
    <lineage>
        <taxon>Eukaryota</taxon>
        <taxon>Viridiplantae</taxon>
        <taxon>Streptophyta</taxon>
        <taxon>Embryophyta</taxon>
        <taxon>Tracheophyta</taxon>
        <taxon>Spermatophyta</taxon>
        <taxon>Magnoliopsida</taxon>
        <taxon>Liliopsida</taxon>
        <taxon>Poales</taxon>
        <taxon>Poaceae</taxon>
        <taxon>BOP clade</taxon>
        <taxon>Oryzoideae</taxon>
        <taxon>Oryzeae</taxon>
        <taxon>Oryzinae</taxon>
        <taxon>Leersia</taxon>
    </lineage>
</organism>
<feature type="compositionally biased region" description="Basic and acidic residues" evidence="1">
    <location>
        <begin position="1"/>
        <end position="19"/>
    </location>
</feature>
<name>A0A0D9V7T0_9ORYZ</name>